<organism evidence="7 8">
    <name type="scientific">Hyphomonas jannaschiana VP2</name>
    <dbReference type="NCBI Taxonomy" id="1280952"/>
    <lineage>
        <taxon>Bacteria</taxon>
        <taxon>Pseudomonadati</taxon>
        <taxon>Pseudomonadota</taxon>
        <taxon>Alphaproteobacteria</taxon>
        <taxon>Hyphomonadales</taxon>
        <taxon>Hyphomonadaceae</taxon>
        <taxon>Hyphomonas</taxon>
    </lineage>
</organism>
<keyword evidence="5" id="KW-0067">ATP-binding</keyword>
<feature type="domain" description="Pyridoxamine kinase/Phosphomethylpyrimidine kinase" evidence="6">
    <location>
        <begin position="13"/>
        <end position="184"/>
    </location>
</feature>
<evidence type="ECO:0000256" key="3">
    <source>
        <dbReference type="ARBA" id="ARBA00022741"/>
    </source>
</evidence>
<dbReference type="GO" id="GO:0009443">
    <property type="term" value="P:pyridoxal 5'-phosphate salvage"/>
    <property type="evidence" value="ECO:0007669"/>
    <property type="project" value="InterPro"/>
</dbReference>
<evidence type="ECO:0000259" key="6">
    <source>
        <dbReference type="Pfam" id="PF08543"/>
    </source>
</evidence>
<evidence type="ECO:0000256" key="5">
    <source>
        <dbReference type="ARBA" id="ARBA00022840"/>
    </source>
</evidence>
<dbReference type="Proteomes" id="UP000024816">
    <property type="component" value="Unassembled WGS sequence"/>
</dbReference>
<name>A0A059FIA7_9PROT</name>
<dbReference type="InterPro" id="IPR004625">
    <property type="entry name" value="PyrdxlKinase"/>
</dbReference>
<evidence type="ECO:0000256" key="2">
    <source>
        <dbReference type="ARBA" id="ARBA00022679"/>
    </source>
</evidence>
<protein>
    <recommendedName>
        <fullName evidence="1">pyridoxal kinase</fullName>
        <ecNumber evidence="1">2.7.1.35</ecNumber>
    </recommendedName>
</protein>
<keyword evidence="2" id="KW-0808">Transferase</keyword>
<dbReference type="STRING" id="1280952.HJA_04041"/>
<gene>
    <name evidence="7" type="ORF">HJA_04041</name>
</gene>
<proteinExistence type="predicted"/>
<reference evidence="7 8" key="1">
    <citation type="journal article" date="2014" name="Antonie Van Leeuwenhoek">
        <title>Hyphomonas beringensis sp. nov. and Hyphomonas chukchiensis sp. nov., isolated from surface seawater of the Bering Sea and Chukchi Sea.</title>
        <authorList>
            <person name="Li C."/>
            <person name="Lai Q."/>
            <person name="Li G."/>
            <person name="Dong C."/>
            <person name="Wang J."/>
            <person name="Liao Y."/>
            <person name="Shao Z."/>
        </authorList>
    </citation>
    <scope>NUCLEOTIDE SEQUENCE [LARGE SCALE GENOMIC DNA]</scope>
    <source>
        <strain evidence="7 8">VP2</strain>
    </source>
</reference>
<dbReference type="EC" id="2.7.1.35" evidence="1"/>
<dbReference type="InterPro" id="IPR029056">
    <property type="entry name" value="Ribokinase-like"/>
</dbReference>
<keyword evidence="8" id="KW-1185">Reference proteome</keyword>
<dbReference type="eggNOG" id="COG2240">
    <property type="taxonomic scope" value="Bacteria"/>
</dbReference>
<comment type="caution">
    <text evidence="7">The sequence shown here is derived from an EMBL/GenBank/DDBJ whole genome shotgun (WGS) entry which is preliminary data.</text>
</comment>
<dbReference type="GO" id="GO:0005829">
    <property type="term" value="C:cytosol"/>
    <property type="evidence" value="ECO:0007669"/>
    <property type="project" value="TreeGrafter"/>
</dbReference>
<dbReference type="AlphaFoldDB" id="A0A059FIA7"/>
<evidence type="ECO:0000256" key="4">
    <source>
        <dbReference type="ARBA" id="ARBA00022777"/>
    </source>
</evidence>
<dbReference type="PATRIC" id="fig|1280952.3.peg.797"/>
<dbReference type="GO" id="GO:0008478">
    <property type="term" value="F:pyridoxal kinase activity"/>
    <property type="evidence" value="ECO:0007669"/>
    <property type="project" value="UniProtKB-EC"/>
</dbReference>
<sequence length="213" mass="23347">MLDILLDRVPPNHIDVILTGYIASAETAAITARFIQRVRASHPGVVVLCDPVMGDTDYGLYVSEDVAEAIRTLLTEQADILTPNLFEAKWLAETSTDDPLELLEHLLLRGRTSIGVVTGVLEADGRISTIAGNRQARWVVTTDRLDLRPTGTGDIFSAAFARHFYFSRDIRGALEAGVAAVYDLLQFCRTESALELQPQMLAFNHPVSPGMPI</sequence>
<accession>A0A059FIA7</accession>
<evidence type="ECO:0000313" key="8">
    <source>
        <dbReference type="Proteomes" id="UP000024816"/>
    </source>
</evidence>
<dbReference type="GO" id="GO:0005524">
    <property type="term" value="F:ATP binding"/>
    <property type="evidence" value="ECO:0007669"/>
    <property type="project" value="UniProtKB-KW"/>
</dbReference>
<dbReference type="InterPro" id="IPR013749">
    <property type="entry name" value="PM/HMP-P_kinase-1"/>
</dbReference>
<keyword evidence="3" id="KW-0547">Nucleotide-binding</keyword>
<keyword evidence="4 7" id="KW-0418">Kinase</keyword>
<dbReference type="EMBL" id="ARYJ01000002">
    <property type="protein sequence ID" value="KCZ90369.1"/>
    <property type="molecule type" value="Genomic_DNA"/>
</dbReference>
<evidence type="ECO:0000256" key="1">
    <source>
        <dbReference type="ARBA" id="ARBA00012104"/>
    </source>
</evidence>
<dbReference type="PANTHER" id="PTHR10534">
    <property type="entry name" value="PYRIDOXAL KINASE"/>
    <property type="match status" value="1"/>
</dbReference>
<dbReference type="Gene3D" id="3.40.1190.20">
    <property type="match status" value="1"/>
</dbReference>
<dbReference type="PANTHER" id="PTHR10534:SF2">
    <property type="entry name" value="PYRIDOXAL KINASE"/>
    <property type="match status" value="1"/>
</dbReference>
<dbReference type="Pfam" id="PF08543">
    <property type="entry name" value="Phos_pyr_kin"/>
    <property type="match status" value="1"/>
</dbReference>
<dbReference type="SUPFAM" id="SSF53613">
    <property type="entry name" value="Ribokinase-like"/>
    <property type="match status" value="1"/>
</dbReference>
<evidence type="ECO:0000313" key="7">
    <source>
        <dbReference type="EMBL" id="KCZ90369.1"/>
    </source>
</evidence>